<gene>
    <name evidence="2" type="ORF">JNB85_05530</name>
</gene>
<proteinExistence type="predicted"/>
<dbReference type="RefSeq" id="WP_220333369.1">
    <property type="nucleotide sequence ID" value="NZ_JAEUAK010000002.1"/>
</dbReference>
<evidence type="ECO:0000313" key="3">
    <source>
        <dbReference type="Proteomes" id="UP000717752"/>
    </source>
</evidence>
<evidence type="ECO:0000256" key="1">
    <source>
        <dbReference type="SAM" id="MobiDB-lite"/>
    </source>
</evidence>
<organism evidence="2 3">
    <name type="scientific">Rhizobium mesosinicum</name>
    <dbReference type="NCBI Taxonomy" id="335017"/>
    <lineage>
        <taxon>Bacteria</taxon>
        <taxon>Pseudomonadati</taxon>
        <taxon>Pseudomonadota</taxon>
        <taxon>Alphaproteobacteria</taxon>
        <taxon>Hyphomicrobiales</taxon>
        <taxon>Rhizobiaceae</taxon>
        <taxon>Rhizobium/Agrobacterium group</taxon>
        <taxon>Rhizobium</taxon>
    </lineage>
</organism>
<dbReference type="Proteomes" id="UP000717752">
    <property type="component" value="Unassembled WGS sequence"/>
</dbReference>
<evidence type="ECO:0000313" key="2">
    <source>
        <dbReference type="EMBL" id="MBW9051874.1"/>
    </source>
</evidence>
<comment type="caution">
    <text evidence="2">The sequence shown here is derived from an EMBL/GenBank/DDBJ whole genome shotgun (WGS) entry which is preliminary data.</text>
</comment>
<feature type="compositionally biased region" description="Acidic residues" evidence="1">
    <location>
        <begin position="78"/>
        <end position="89"/>
    </location>
</feature>
<reference evidence="2 3" key="1">
    <citation type="journal article" date="2021" name="MBio">
        <title>Poor Competitiveness of Bradyrhizobium in Pigeon Pea Root Colonization in Indian Soils.</title>
        <authorList>
            <person name="Chalasani D."/>
            <person name="Basu A."/>
            <person name="Pullabhotla S.V.S.R.N."/>
            <person name="Jorrin B."/>
            <person name="Neal A.L."/>
            <person name="Poole P.S."/>
            <person name="Podile A.R."/>
            <person name="Tkacz A."/>
        </authorList>
    </citation>
    <scope>NUCLEOTIDE SEQUENCE [LARGE SCALE GENOMIC DNA]</scope>
    <source>
        <strain evidence="2 3">HU56</strain>
    </source>
</reference>
<keyword evidence="3" id="KW-1185">Reference proteome</keyword>
<dbReference type="EMBL" id="JAEUAK010000002">
    <property type="protein sequence ID" value="MBW9051874.1"/>
    <property type="molecule type" value="Genomic_DNA"/>
</dbReference>
<name>A0ABS7GPQ1_9HYPH</name>
<protein>
    <submittedName>
        <fullName evidence="2">Uncharacterized protein</fullName>
    </submittedName>
</protein>
<accession>A0ABS7GPQ1</accession>
<feature type="region of interest" description="Disordered" evidence="1">
    <location>
        <begin position="78"/>
        <end position="98"/>
    </location>
</feature>
<sequence>MPALIHPAAAPFVGPASLVRLVELRRSALEALIEELIALLDSIDLIQTLRTTPMQSPPLGSTAKCIGNDCIEDLELDDCDDEDGGDEEPTMSWSNPEGLRTQSKSMILIVMTAPSISMAPGARWHERSSAHCFSVTVGRKRNFSIWWARTQEAADVVAFSVSGVENFATPSPARVGVWVLL</sequence>